<dbReference type="Proteomes" id="UP001186974">
    <property type="component" value="Unassembled WGS sequence"/>
</dbReference>
<dbReference type="EMBL" id="JAWDJW010001576">
    <property type="protein sequence ID" value="KAK3078838.1"/>
    <property type="molecule type" value="Genomic_DNA"/>
</dbReference>
<name>A0ACC3DQN9_9PEZI</name>
<evidence type="ECO:0000313" key="2">
    <source>
        <dbReference type="Proteomes" id="UP001186974"/>
    </source>
</evidence>
<feature type="non-terminal residue" evidence="1">
    <location>
        <position position="203"/>
    </location>
</feature>
<sequence>MAALQFAPWSSDIELAFYAALANLKINHDRLDDSARKVLGLYEVRPGDTPERSARMQIHGNAFTTNELPKGNYRAEGILKNFNTIEEYKNVDRPAVIERAGRTIWDAIKDSTIYSCPSLLASFYAISFADLKKYKFTYHFAFPAIHSDPPWKPTNTNGDFPRLSAKETTGLVDTVQTWKYGVDPRQHGFFLAKRVRLDSLNTP</sequence>
<gene>
    <name evidence="1" type="primary">ATG7_2</name>
    <name evidence="1" type="ORF">LTS18_006497</name>
</gene>
<organism evidence="1 2">
    <name type="scientific">Coniosporium uncinatum</name>
    <dbReference type="NCBI Taxonomy" id="93489"/>
    <lineage>
        <taxon>Eukaryota</taxon>
        <taxon>Fungi</taxon>
        <taxon>Dikarya</taxon>
        <taxon>Ascomycota</taxon>
        <taxon>Pezizomycotina</taxon>
        <taxon>Dothideomycetes</taxon>
        <taxon>Dothideomycetes incertae sedis</taxon>
        <taxon>Coniosporium</taxon>
    </lineage>
</organism>
<keyword evidence="2" id="KW-1185">Reference proteome</keyword>
<accession>A0ACC3DQN9</accession>
<proteinExistence type="predicted"/>
<protein>
    <submittedName>
        <fullName evidence="1">Autophagy protein 7</fullName>
    </submittedName>
</protein>
<reference evidence="1" key="1">
    <citation type="submission" date="2024-09" db="EMBL/GenBank/DDBJ databases">
        <title>Black Yeasts Isolated from many extreme environments.</title>
        <authorList>
            <person name="Coleine C."/>
            <person name="Stajich J.E."/>
            <person name="Selbmann L."/>
        </authorList>
    </citation>
    <scope>NUCLEOTIDE SEQUENCE</scope>
    <source>
        <strain evidence="1">CCFEE 5737</strain>
    </source>
</reference>
<comment type="caution">
    <text evidence="1">The sequence shown here is derived from an EMBL/GenBank/DDBJ whole genome shotgun (WGS) entry which is preliminary data.</text>
</comment>
<evidence type="ECO:0000313" key="1">
    <source>
        <dbReference type="EMBL" id="KAK3078838.1"/>
    </source>
</evidence>